<evidence type="ECO:0000313" key="3">
    <source>
        <dbReference type="Proteomes" id="UP001619911"/>
    </source>
</evidence>
<evidence type="ECO:0008006" key="4">
    <source>
        <dbReference type="Google" id="ProtNLM"/>
    </source>
</evidence>
<gene>
    <name evidence="2" type="ORF">QYG89_11860</name>
</gene>
<dbReference type="SUPFAM" id="SSF54427">
    <property type="entry name" value="NTF2-like"/>
    <property type="match status" value="1"/>
</dbReference>
<reference evidence="2 3" key="1">
    <citation type="submission" date="2023-07" db="EMBL/GenBank/DDBJ databases">
        <title>Bacillus lucianemedeirus sp. nov, a new species isolated from an immunobiological production facility.</title>
        <authorList>
            <person name="Costa L.V."/>
            <person name="Miranda R.V.S.L."/>
            <person name="Brandao M.L.L."/>
            <person name="Reis C.M.F."/>
            <person name="Frazao A.M."/>
            <person name="Cruz F.V."/>
            <person name="Baio P.V.P."/>
            <person name="Veras J.F.C."/>
            <person name="Ramos J.N."/>
            <person name="Vieira V."/>
        </authorList>
    </citation>
    <scope>NUCLEOTIDE SEQUENCE [LARGE SCALE GENOMIC DNA]</scope>
    <source>
        <strain evidence="2 3">B190/17</strain>
    </source>
</reference>
<dbReference type="Proteomes" id="UP001619911">
    <property type="component" value="Unassembled WGS sequence"/>
</dbReference>
<proteinExistence type="predicted"/>
<feature type="region of interest" description="Disordered" evidence="1">
    <location>
        <begin position="23"/>
        <end position="60"/>
    </location>
</feature>
<dbReference type="InterPro" id="IPR032710">
    <property type="entry name" value="NTF2-like_dom_sf"/>
</dbReference>
<keyword evidence="3" id="KW-1185">Reference proteome</keyword>
<accession>A0ABW8IA34</accession>
<dbReference type="EMBL" id="JAUIYO010000009">
    <property type="protein sequence ID" value="MFK2826349.1"/>
    <property type="molecule type" value="Genomic_DNA"/>
</dbReference>
<dbReference type="Gene3D" id="3.10.450.50">
    <property type="match status" value="1"/>
</dbReference>
<sequence>MKRQAMGLVLLAGLLIAGCSDKEETKEKAEAPQTTSETKPAVDGSKETGENRVTQPIEEAKNLPPEEKEALMKTLARHVDAFNAKDLDAYMSTISKHTERNYEEERLYVKKVFDTFEAKMEPQHTVIIKYDEEKKEAYMFIVMKSITKDLQTGKEIEETTRQVMKLNKEEDGWKQTALSAMK</sequence>
<protein>
    <recommendedName>
        <fullName evidence="4">Nuclear transport factor 2 family protein</fullName>
    </recommendedName>
</protein>
<organism evidence="2 3">
    <name type="scientific">Bacillus lumedeiriae</name>
    <dbReference type="NCBI Taxonomy" id="3058829"/>
    <lineage>
        <taxon>Bacteria</taxon>
        <taxon>Bacillati</taxon>
        <taxon>Bacillota</taxon>
        <taxon>Bacilli</taxon>
        <taxon>Bacillales</taxon>
        <taxon>Bacillaceae</taxon>
        <taxon>Bacillus</taxon>
    </lineage>
</organism>
<name>A0ABW8IA34_9BACI</name>
<dbReference type="PROSITE" id="PS51257">
    <property type="entry name" value="PROKAR_LIPOPROTEIN"/>
    <property type="match status" value="1"/>
</dbReference>
<dbReference type="RefSeq" id="WP_404317598.1">
    <property type="nucleotide sequence ID" value="NZ_JAUIYO010000009.1"/>
</dbReference>
<evidence type="ECO:0000256" key="1">
    <source>
        <dbReference type="SAM" id="MobiDB-lite"/>
    </source>
</evidence>
<comment type="caution">
    <text evidence="2">The sequence shown here is derived from an EMBL/GenBank/DDBJ whole genome shotgun (WGS) entry which is preliminary data.</text>
</comment>
<evidence type="ECO:0000313" key="2">
    <source>
        <dbReference type="EMBL" id="MFK2826349.1"/>
    </source>
</evidence>